<dbReference type="GO" id="GO:0005762">
    <property type="term" value="C:mitochondrial large ribosomal subunit"/>
    <property type="evidence" value="ECO:0007669"/>
    <property type="project" value="TreeGrafter"/>
</dbReference>
<dbReference type="GeneID" id="30154845"/>
<name>A0A1E3HTA6_9TREE</name>
<proteinExistence type="inferred from homology"/>
<evidence type="ECO:0000313" key="5">
    <source>
        <dbReference type="EMBL" id="ODN79589.1"/>
    </source>
</evidence>
<organism evidence="5 6">
    <name type="scientific">Cryptococcus amylolentus CBS 6039</name>
    <dbReference type="NCBI Taxonomy" id="1295533"/>
    <lineage>
        <taxon>Eukaryota</taxon>
        <taxon>Fungi</taxon>
        <taxon>Dikarya</taxon>
        <taxon>Basidiomycota</taxon>
        <taxon>Agaricomycotina</taxon>
        <taxon>Tremellomycetes</taxon>
        <taxon>Tremellales</taxon>
        <taxon>Cryptococcaceae</taxon>
        <taxon>Cryptococcus</taxon>
    </lineage>
</organism>
<gene>
    <name evidence="5" type="ORF">L202_03536</name>
</gene>
<dbReference type="InterPro" id="IPR013025">
    <property type="entry name" value="Ribosomal_uL23-like"/>
</dbReference>
<dbReference type="InterPro" id="IPR012678">
    <property type="entry name" value="Ribosomal_uL23/eL15/eS24_sf"/>
</dbReference>
<dbReference type="Gene3D" id="3.30.70.330">
    <property type="match status" value="1"/>
</dbReference>
<reference evidence="5 6" key="1">
    <citation type="submission" date="2016-06" db="EMBL/GenBank/DDBJ databases">
        <title>Evolution of pathogenesis and genome organization in the Tremellales.</title>
        <authorList>
            <person name="Cuomo C."/>
            <person name="Litvintseva A."/>
            <person name="Heitman J."/>
            <person name="Chen Y."/>
            <person name="Sun S."/>
            <person name="Springer D."/>
            <person name="Dromer F."/>
            <person name="Young S."/>
            <person name="Zeng Q."/>
            <person name="Chapman S."/>
            <person name="Gujja S."/>
            <person name="Saif S."/>
            <person name="Birren B."/>
        </authorList>
    </citation>
    <scope>NUCLEOTIDE SEQUENCE [LARGE SCALE GENOMIC DNA]</scope>
    <source>
        <strain evidence="5 6">CBS 6039</strain>
    </source>
</reference>
<comment type="similarity">
    <text evidence="1">Belongs to the universal ribosomal protein uL23 family.</text>
</comment>
<dbReference type="InterPro" id="IPR012677">
    <property type="entry name" value="Nucleotide-bd_a/b_plait_sf"/>
</dbReference>
<dbReference type="GO" id="GO:0003735">
    <property type="term" value="F:structural constituent of ribosome"/>
    <property type="evidence" value="ECO:0007669"/>
    <property type="project" value="InterPro"/>
</dbReference>
<evidence type="ECO:0000256" key="1">
    <source>
        <dbReference type="ARBA" id="ARBA00006700"/>
    </source>
</evidence>
<dbReference type="SUPFAM" id="SSF54189">
    <property type="entry name" value="Ribosomal proteins S24e, L23 and L15e"/>
    <property type="match status" value="1"/>
</dbReference>
<evidence type="ECO:0000256" key="4">
    <source>
        <dbReference type="ARBA" id="ARBA00039977"/>
    </source>
</evidence>
<protein>
    <recommendedName>
        <fullName evidence="4">Large ribosomal subunit protein uL23m</fullName>
    </recommendedName>
</protein>
<dbReference type="STRING" id="1295533.A0A1E3HTA6"/>
<evidence type="ECO:0000313" key="6">
    <source>
        <dbReference type="Proteomes" id="UP000094065"/>
    </source>
</evidence>
<dbReference type="RefSeq" id="XP_018994436.1">
    <property type="nucleotide sequence ID" value="XM_019137410.1"/>
</dbReference>
<keyword evidence="2" id="KW-0689">Ribosomal protein</keyword>
<dbReference type="EMBL" id="AWGJ01000005">
    <property type="protein sequence ID" value="ODN79589.1"/>
    <property type="molecule type" value="Genomic_DNA"/>
</dbReference>
<accession>A0A1E3HTA6</accession>
<evidence type="ECO:0000256" key="2">
    <source>
        <dbReference type="ARBA" id="ARBA00022980"/>
    </source>
</evidence>
<evidence type="ECO:0000256" key="3">
    <source>
        <dbReference type="ARBA" id="ARBA00023274"/>
    </source>
</evidence>
<keyword evidence="6" id="KW-1185">Reference proteome</keyword>
<dbReference type="PANTHER" id="PTHR12059:SF5">
    <property type="entry name" value="LARGE RIBOSOMAL SUBUNIT PROTEIN UL23M"/>
    <property type="match status" value="1"/>
</dbReference>
<comment type="caution">
    <text evidence="5">The sequence shown here is derived from an EMBL/GenBank/DDBJ whole genome shotgun (WGS) entry which is preliminary data.</text>
</comment>
<dbReference type="Proteomes" id="UP000094065">
    <property type="component" value="Unassembled WGS sequence"/>
</dbReference>
<dbReference type="Pfam" id="PF00276">
    <property type="entry name" value="Ribosomal_L23"/>
    <property type="match status" value="1"/>
</dbReference>
<sequence length="360" mass="40523">MSRIFRRALSSLPGPSSAPAPFQSVANTLPLAVRRRRLEQPPSKFASPSPLSDAALLDPASGKKFPLPLEKDYRSLLKRSEFDSSRTDAELRAAYLSATSEWRSRVRGYAPKGKNSKHAFLLRKMGGRSLSEERVQAIAGPEGEEAVAQEEELSDIVGQRIYLPNIVIRLVRNHTLPGEAYDPFVATFRIPRGMTKTDLRSYLHAVYGLEVTFIRTDNYLGQVGRARTAEVVRKGGGTETYKRAVVGLKEPFHYPDDVEEYHAKEQEYGSGAEAARLRKEYLQTNYSLNDMESWRDKALFKFYKGSRWRSQTHANAGVAVKEIMKRRKEREGLIEQTIKDRYAVAHDIESPAATAETQSA</sequence>
<dbReference type="AlphaFoldDB" id="A0A1E3HTA6"/>
<dbReference type="GO" id="GO:0032543">
    <property type="term" value="P:mitochondrial translation"/>
    <property type="evidence" value="ECO:0007669"/>
    <property type="project" value="TreeGrafter"/>
</dbReference>
<dbReference type="OrthoDB" id="275582at2759"/>
<keyword evidence="3" id="KW-0687">Ribonucleoprotein</keyword>
<dbReference type="PANTHER" id="PTHR12059">
    <property type="entry name" value="RIBOSOMAL PROTEIN L23-RELATED"/>
    <property type="match status" value="1"/>
</dbReference>